<keyword evidence="2 6" id="KW-0963">Cytoplasm</keyword>
<feature type="binding site" evidence="6 9">
    <location>
        <begin position="148"/>
        <end position="150"/>
    </location>
    <ligand>
        <name>substrate</name>
    </ligand>
</feature>
<feature type="active site" description="Acyl-thioester intermediate" evidence="6 8">
    <location>
        <position position="166"/>
    </location>
</feature>
<dbReference type="InterPro" id="IPR004143">
    <property type="entry name" value="BPL_LPL_catalytic"/>
</dbReference>
<dbReference type="PROSITE" id="PS01313">
    <property type="entry name" value="LIPB"/>
    <property type="match status" value="1"/>
</dbReference>
<name>A0AAU9C5S1_9GAMM</name>
<dbReference type="AlphaFoldDB" id="A0AAU9C5S1"/>
<dbReference type="KEGG" id="mcau:MIT9_P0342"/>
<evidence type="ECO:0000256" key="4">
    <source>
        <dbReference type="ARBA" id="ARBA00023315"/>
    </source>
</evidence>
<feature type="domain" description="BPL/LPL catalytic" evidence="11">
    <location>
        <begin position="30"/>
        <end position="204"/>
    </location>
</feature>
<dbReference type="GO" id="GO:0033819">
    <property type="term" value="F:lipoyl(octanoyl) transferase activity"/>
    <property type="evidence" value="ECO:0007669"/>
    <property type="project" value="UniProtKB-EC"/>
</dbReference>
<dbReference type="EMBL" id="AP024714">
    <property type="protein sequence ID" value="BCX80766.1"/>
    <property type="molecule type" value="Genomic_DNA"/>
</dbReference>
<gene>
    <name evidence="6" type="primary">lipB</name>
    <name evidence="12" type="ORF">MIT9_P0342</name>
</gene>
<evidence type="ECO:0000313" key="12">
    <source>
        <dbReference type="EMBL" id="BCX80766.1"/>
    </source>
</evidence>
<dbReference type="FunFam" id="3.30.930.10:FF:000020">
    <property type="entry name" value="Octanoyltransferase"/>
    <property type="match status" value="1"/>
</dbReference>
<dbReference type="PIRSF" id="PIRSF016262">
    <property type="entry name" value="LPLase"/>
    <property type="match status" value="1"/>
</dbReference>
<dbReference type="InterPro" id="IPR045864">
    <property type="entry name" value="aa-tRNA-synth_II/BPL/LPL"/>
</dbReference>
<evidence type="ECO:0000259" key="11">
    <source>
        <dbReference type="PROSITE" id="PS51733"/>
    </source>
</evidence>
<dbReference type="Gene3D" id="3.30.930.10">
    <property type="entry name" value="Bira Bifunctional Protein, Domain 2"/>
    <property type="match status" value="1"/>
</dbReference>
<accession>A0AAU9C5S1</accession>
<organism evidence="12 13">
    <name type="scientific">Methylomarinovum caldicuralii</name>
    <dbReference type="NCBI Taxonomy" id="438856"/>
    <lineage>
        <taxon>Bacteria</taxon>
        <taxon>Pseudomonadati</taxon>
        <taxon>Pseudomonadota</taxon>
        <taxon>Gammaproteobacteria</taxon>
        <taxon>Methylococcales</taxon>
        <taxon>Methylothermaceae</taxon>
        <taxon>Methylomarinovum</taxon>
    </lineage>
</organism>
<dbReference type="PANTHER" id="PTHR10993:SF7">
    <property type="entry name" value="LIPOYLTRANSFERASE 2, MITOCHONDRIAL-RELATED"/>
    <property type="match status" value="1"/>
</dbReference>
<evidence type="ECO:0000256" key="8">
    <source>
        <dbReference type="PIRSR" id="PIRSR016262-1"/>
    </source>
</evidence>
<evidence type="ECO:0000256" key="1">
    <source>
        <dbReference type="ARBA" id="ARBA00004821"/>
    </source>
</evidence>
<comment type="function">
    <text evidence="5 6 7">Catalyzes the transfer of endogenously produced octanoic acid from octanoyl-acyl-carrier-protein onto the lipoyl domains of lipoate-dependent enzymes. Lipoyl-ACP can also act as a substrate although octanoyl-ACP is likely to be the physiological substrate.</text>
</comment>
<comment type="catalytic activity">
    <reaction evidence="6 7">
        <text>octanoyl-[ACP] + L-lysyl-[protein] = N(6)-octanoyl-L-lysyl-[protein] + holo-[ACP] + H(+)</text>
        <dbReference type="Rhea" id="RHEA:17665"/>
        <dbReference type="Rhea" id="RHEA-COMP:9636"/>
        <dbReference type="Rhea" id="RHEA-COMP:9685"/>
        <dbReference type="Rhea" id="RHEA-COMP:9752"/>
        <dbReference type="Rhea" id="RHEA-COMP:9928"/>
        <dbReference type="ChEBI" id="CHEBI:15378"/>
        <dbReference type="ChEBI" id="CHEBI:29969"/>
        <dbReference type="ChEBI" id="CHEBI:64479"/>
        <dbReference type="ChEBI" id="CHEBI:78463"/>
        <dbReference type="ChEBI" id="CHEBI:78809"/>
        <dbReference type="EC" id="2.3.1.181"/>
    </reaction>
</comment>
<evidence type="ECO:0000256" key="7">
    <source>
        <dbReference type="PIRNR" id="PIRNR016262"/>
    </source>
</evidence>
<reference evidence="13" key="1">
    <citation type="journal article" date="2024" name="Int. J. Syst. Evol. Microbiol.">
        <title>Methylomarinovum tepidoasis sp. nov., a moderately thermophilic methanotroph of the family Methylothermaceae isolated from a deep-sea hydrothermal field.</title>
        <authorList>
            <person name="Hirayama H."/>
            <person name="Takaki Y."/>
            <person name="Abe M."/>
            <person name="Miyazaki M."/>
            <person name="Uematsu K."/>
            <person name="Matsui Y."/>
            <person name="Takai K."/>
        </authorList>
    </citation>
    <scope>NUCLEOTIDE SEQUENCE [LARGE SCALE GENOMIC DNA]</scope>
    <source>
        <strain evidence="13">IT-9</strain>
    </source>
</reference>
<comment type="miscellaneous">
    <text evidence="6">In the reaction, the free carboxyl group of octanoic acid is attached via an amide linkage to the epsilon-amino group of a specific lysine residue of lipoyl domains of lipoate-dependent enzymes.</text>
</comment>
<keyword evidence="13" id="KW-1185">Reference proteome</keyword>
<protein>
    <recommendedName>
        <fullName evidence="6 7">Octanoyltransferase</fullName>
        <ecNumber evidence="6 7">2.3.1.181</ecNumber>
    </recommendedName>
    <alternativeName>
        <fullName evidence="6">Lipoate-protein ligase B</fullName>
    </alternativeName>
    <alternativeName>
        <fullName evidence="6">Lipoyl/octanoyl transferase</fullName>
    </alternativeName>
    <alternativeName>
        <fullName evidence="6">Octanoyl-[acyl-carrier-protein]-protein N-octanoyltransferase</fullName>
    </alternativeName>
</protein>
<evidence type="ECO:0000256" key="2">
    <source>
        <dbReference type="ARBA" id="ARBA00022490"/>
    </source>
</evidence>
<feature type="site" description="Lowers pKa of active site Cys" evidence="6 10">
    <location>
        <position position="132"/>
    </location>
</feature>
<dbReference type="HAMAP" id="MF_00013">
    <property type="entry name" value="LipB"/>
    <property type="match status" value="1"/>
</dbReference>
<keyword evidence="4 6" id="KW-0012">Acyltransferase</keyword>
<feature type="binding site" evidence="6 9">
    <location>
        <begin position="135"/>
        <end position="137"/>
    </location>
    <ligand>
        <name>substrate</name>
    </ligand>
</feature>
<dbReference type="PANTHER" id="PTHR10993">
    <property type="entry name" value="OCTANOYLTRANSFERASE"/>
    <property type="match status" value="1"/>
</dbReference>
<comment type="subcellular location">
    <subcellularLocation>
        <location evidence="6">Cytoplasm</location>
    </subcellularLocation>
</comment>
<dbReference type="InterPro" id="IPR020605">
    <property type="entry name" value="Octanoyltransferase_CS"/>
</dbReference>
<sequence>MNTVRLRWLGRRPYLPVWRAMQRFTAARTRETEDEIWLLEHEPVYTVGVRGDRALRRIGYIPVIATDRGGLITYHGPGQLIAYPLLDLARSGLSVRDLVTALETATIDVLRQYGIAGHARRDAPGVYVDGAKIASLGIRVRRFCSYHGLALNVDLDLAPFQRIDPCGYRGLAMTRLADLGVGAGVHEAAVPLLAALLERLGLASVSTRLDNLPDEDIRHDRPA</sequence>
<evidence type="ECO:0000256" key="9">
    <source>
        <dbReference type="PIRSR" id="PIRSR016262-2"/>
    </source>
</evidence>
<feature type="binding site" evidence="6 9">
    <location>
        <begin position="68"/>
        <end position="75"/>
    </location>
    <ligand>
        <name>substrate</name>
    </ligand>
</feature>
<dbReference type="GO" id="GO:0009249">
    <property type="term" value="P:protein lipoylation"/>
    <property type="evidence" value="ECO:0007669"/>
    <property type="project" value="InterPro"/>
</dbReference>
<evidence type="ECO:0000313" key="13">
    <source>
        <dbReference type="Proteomes" id="UP001321825"/>
    </source>
</evidence>
<evidence type="ECO:0000256" key="10">
    <source>
        <dbReference type="PIRSR" id="PIRSR016262-3"/>
    </source>
</evidence>
<dbReference type="Pfam" id="PF21948">
    <property type="entry name" value="LplA-B_cat"/>
    <property type="match status" value="1"/>
</dbReference>
<dbReference type="EC" id="2.3.1.181" evidence="6 7"/>
<dbReference type="NCBIfam" id="NF010922">
    <property type="entry name" value="PRK14342.1"/>
    <property type="match status" value="1"/>
</dbReference>
<keyword evidence="3 6" id="KW-0808">Transferase</keyword>
<dbReference type="Proteomes" id="UP001321825">
    <property type="component" value="Chromosome"/>
</dbReference>
<dbReference type="SUPFAM" id="SSF55681">
    <property type="entry name" value="Class II aaRS and biotin synthetases"/>
    <property type="match status" value="1"/>
</dbReference>
<comment type="similarity">
    <text evidence="6 7">Belongs to the LipB family.</text>
</comment>
<comment type="pathway">
    <text evidence="1 6 7">Protein modification; protein lipoylation via endogenous pathway; protein N(6)-(lipoyl)lysine from octanoyl-[acyl-carrier-protein]: step 1/2.</text>
</comment>
<evidence type="ECO:0000256" key="3">
    <source>
        <dbReference type="ARBA" id="ARBA00022679"/>
    </source>
</evidence>
<dbReference type="InterPro" id="IPR000544">
    <property type="entry name" value="Octanoyltransferase"/>
</dbReference>
<dbReference type="GO" id="GO:0005737">
    <property type="term" value="C:cytoplasm"/>
    <property type="evidence" value="ECO:0007669"/>
    <property type="project" value="UniProtKB-SubCell"/>
</dbReference>
<dbReference type="NCBIfam" id="TIGR00214">
    <property type="entry name" value="lipB"/>
    <property type="match status" value="1"/>
</dbReference>
<evidence type="ECO:0000256" key="5">
    <source>
        <dbReference type="ARBA" id="ARBA00024732"/>
    </source>
</evidence>
<proteinExistence type="inferred from homology"/>
<dbReference type="RefSeq" id="WP_317705716.1">
    <property type="nucleotide sequence ID" value="NZ_AP024714.1"/>
</dbReference>
<dbReference type="PROSITE" id="PS51733">
    <property type="entry name" value="BPL_LPL_CATALYTIC"/>
    <property type="match status" value="1"/>
</dbReference>
<dbReference type="CDD" id="cd16444">
    <property type="entry name" value="LipB"/>
    <property type="match status" value="1"/>
</dbReference>
<evidence type="ECO:0000256" key="6">
    <source>
        <dbReference type="HAMAP-Rule" id="MF_00013"/>
    </source>
</evidence>